<dbReference type="HOGENOM" id="CLU_034528_0_0_11"/>
<name>D1BZ77_XYLCX</name>
<dbReference type="SUPFAM" id="SSF53850">
    <property type="entry name" value="Periplasmic binding protein-like II"/>
    <property type="match status" value="1"/>
</dbReference>
<feature type="domain" description="PBP" evidence="6">
    <location>
        <begin position="47"/>
        <end position="341"/>
    </location>
</feature>
<organism evidence="7 8">
    <name type="scientific">Xylanimonas cellulosilytica (strain DSM 15894 / JCM 12276 / CECT 5975 / KCTC 9989 / LMG 20990 / NBRC 107835 / XIL07)</name>
    <dbReference type="NCBI Taxonomy" id="446471"/>
    <lineage>
        <taxon>Bacteria</taxon>
        <taxon>Bacillati</taxon>
        <taxon>Actinomycetota</taxon>
        <taxon>Actinomycetes</taxon>
        <taxon>Micrococcales</taxon>
        <taxon>Promicromonosporaceae</taxon>
        <taxon>Xylanimonas</taxon>
    </lineage>
</organism>
<reference evidence="8" key="1">
    <citation type="submission" date="2009-11" db="EMBL/GenBank/DDBJ databases">
        <title>The complete chromosome of Xylanimonas cellulosilytica DSM 15894.</title>
        <authorList>
            <consortium name="US DOE Joint Genome Institute (JGI-PGF)"/>
            <person name="Lucas S."/>
            <person name="Copeland A."/>
            <person name="Lapidus A."/>
            <person name="Glavina del Rio T."/>
            <person name="Dalin E."/>
            <person name="Tice H."/>
            <person name="Bruce D."/>
            <person name="Goodwin L."/>
            <person name="Pitluck S."/>
            <person name="Kyrpides N."/>
            <person name="Mavromatis K."/>
            <person name="Ivanova N."/>
            <person name="Mikhailova N."/>
            <person name="Foster B."/>
            <person name="Clum A."/>
            <person name="Brettin T."/>
            <person name="Detter J.C."/>
            <person name="Han C."/>
            <person name="Larimer F."/>
            <person name="Land M."/>
            <person name="Hauser L."/>
            <person name="Markowitz V."/>
            <person name="Cheng J.F."/>
            <person name="Hugenholtz P."/>
            <person name="Woyke T."/>
            <person name="Wu D."/>
            <person name="Gehrich-Schroeter G."/>
            <person name="Schneider S."/>
            <person name="Pukall S.R."/>
            <person name="Klenk H.P."/>
            <person name="Eisen J.A."/>
        </authorList>
    </citation>
    <scope>NUCLEOTIDE SEQUENCE [LARGE SCALE GENOMIC DNA]</scope>
    <source>
        <strain evidence="8">DSM 15894 / CECT 5975 / LMG 20990 / XIL07</strain>
    </source>
</reference>
<keyword evidence="2 4" id="KW-0813">Transport</keyword>
<keyword evidence="3 4" id="KW-0592">Phosphate transport</keyword>
<feature type="signal peptide" evidence="5">
    <location>
        <begin position="1"/>
        <end position="26"/>
    </location>
</feature>
<dbReference type="InterPro" id="IPR050962">
    <property type="entry name" value="Phosphate-bind_PstS"/>
</dbReference>
<dbReference type="EMBL" id="CP001821">
    <property type="protein sequence ID" value="ACZ31974.1"/>
    <property type="molecule type" value="Genomic_DNA"/>
</dbReference>
<dbReference type="PROSITE" id="PS51257">
    <property type="entry name" value="PROKAR_LIPOPROTEIN"/>
    <property type="match status" value="1"/>
</dbReference>
<evidence type="ECO:0000256" key="5">
    <source>
        <dbReference type="SAM" id="SignalP"/>
    </source>
</evidence>
<gene>
    <name evidence="7" type="ordered locus">Xcel_2968</name>
</gene>
<sequence length="378" mass="38653">MKTSRFTRAGAAVLAGALALTLAACGSDNPLEGRPGVPEGLVVELTGPSVVGTFAGAGASSIEAAMDAWRAVFQGAHTSATVNYDPIGSGGGRRQLIAGGAVFAGSDMVLSDAEIAESRAVCGPEGAIDLPIYISPIAVTFNLPGIDTVNLSPDNLARIFSRDLTRWDDPAIAADNPGVDLPDLRITPVHRSDDSGTTANFVDYLSSVAPDVWIWDVSGQWPLTGGDSAQGTSGVINAVQQTVGGITYADASRVGALGTAKILVGDEWVGISAEGAALAVDASPLYEGRHELDLAIAVDRATDVPGAYPLVLVSFAVVCLQYQSEADADFVRQFLGFVTSEAGQQIAAQIAGSAPISGRLAADIQTSLAAITSVEGEL</sequence>
<dbReference type="eggNOG" id="COG0226">
    <property type="taxonomic scope" value="Bacteria"/>
</dbReference>
<evidence type="ECO:0000313" key="8">
    <source>
        <dbReference type="Proteomes" id="UP000002255"/>
    </source>
</evidence>
<dbReference type="STRING" id="446471.Xcel_2968"/>
<evidence type="ECO:0000256" key="1">
    <source>
        <dbReference type="ARBA" id="ARBA00008725"/>
    </source>
</evidence>
<dbReference type="AlphaFoldDB" id="D1BZ77"/>
<proteinExistence type="inferred from homology"/>
<dbReference type="GO" id="GO:0035435">
    <property type="term" value="P:phosphate ion transmembrane transport"/>
    <property type="evidence" value="ECO:0007669"/>
    <property type="project" value="InterPro"/>
</dbReference>
<dbReference type="KEGG" id="xce:Xcel_2968"/>
<dbReference type="GO" id="GO:0042301">
    <property type="term" value="F:phosphate ion binding"/>
    <property type="evidence" value="ECO:0007669"/>
    <property type="project" value="InterPro"/>
</dbReference>
<evidence type="ECO:0000256" key="3">
    <source>
        <dbReference type="ARBA" id="ARBA00022592"/>
    </source>
</evidence>
<evidence type="ECO:0000313" key="7">
    <source>
        <dbReference type="EMBL" id="ACZ31974.1"/>
    </source>
</evidence>
<dbReference type="Gene3D" id="3.40.190.10">
    <property type="entry name" value="Periplasmic binding protein-like II"/>
    <property type="match status" value="2"/>
</dbReference>
<keyword evidence="8" id="KW-1185">Reference proteome</keyword>
<dbReference type="RefSeq" id="WP_012879716.1">
    <property type="nucleotide sequence ID" value="NC_013530.1"/>
</dbReference>
<dbReference type="PIRSF" id="PIRSF002756">
    <property type="entry name" value="PstS"/>
    <property type="match status" value="1"/>
</dbReference>
<comment type="similarity">
    <text evidence="1 4">Belongs to the PstS family.</text>
</comment>
<evidence type="ECO:0000259" key="6">
    <source>
        <dbReference type="Pfam" id="PF12849"/>
    </source>
</evidence>
<protein>
    <recommendedName>
        <fullName evidence="4">Phosphate-binding protein</fullName>
    </recommendedName>
</protein>
<dbReference type="Proteomes" id="UP000002255">
    <property type="component" value="Chromosome"/>
</dbReference>
<evidence type="ECO:0000256" key="4">
    <source>
        <dbReference type="PIRNR" id="PIRNR002756"/>
    </source>
</evidence>
<evidence type="ECO:0000256" key="2">
    <source>
        <dbReference type="ARBA" id="ARBA00022448"/>
    </source>
</evidence>
<accession>D1BZ77</accession>
<dbReference type="PANTHER" id="PTHR42996:SF1">
    <property type="entry name" value="PHOSPHATE-BINDING PROTEIN PSTS"/>
    <property type="match status" value="1"/>
</dbReference>
<reference evidence="7 8" key="2">
    <citation type="journal article" date="2010" name="Stand. Genomic Sci.">
        <title>Complete genome sequence of Xylanimonas cellulosilytica type strain (XIL07).</title>
        <authorList>
            <person name="Foster B."/>
            <person name="Pukall R."/>
            <person name="Abt B."/>
            <person name="Nolan M."/>
            <person name="Glavina Del Rio T."/>
            <person name="Chen F."/>
            <person name="Lucas S."/>
            <person name="Tice H."/>
            <person name="Pitluck S."/>
            <person name="Cheng J.-F."/>
            <person name="Chertkov O."/>
            <person name="Brettin T."/>
            <person name="Han C."/>
            <person name="Detter J.C."/>
            <person name="Bruce D."/>
            <person name="Goodwin L."/>
            <person name="Ivanova N."/>
            <person name="Mavromatis K."/>
            <person name="Pati A."/>
            <person name="Mikhailova N."/>
            <person name="Chen A."/>
            <person name="Palaniappan K."/>
            <person name="Land M."/>
            <person name="Hauser L."/>
            <person name="Chang Y.-J."/>
            <person name="Jeffries C.D."/>
            <person name="Chain P."/>
            <person name="Rohde M."/>
            <person name="Goeker M."/>
            <person name="Bristow J."/>
            <person name="Eisen J.A."/>
            <person name="Markowitz V."/>
            <person name="Hugenholtz P."/>
            <person name="Kyrpides N.C."/>
            <person name="Klenk H.-P."/>
            <person name="Lapidus A."/>
        </authorList>
    </citation>
    <scope>NUCLEOTIDE SEQUENCE [LARGE SCALE GENOMIC DNA]</scope>
    <source>
        <strain evidence="8">DSM 15894 / CECT 5975 / LMG 20990 / XIL07</strain>
    </source>
</reference>
<dbReference type="InterPro" id="IPR024370">
    <property type="entry name" value="PBP_domain"/>
</dbReference>
<keyword evidence="5" id="KW-0732">Signal</keyword>
<dbReference type="GO" id="GO:0043190">
    <property type="term" value="C:ATP-binding cassette (ABC) transporter complex"/>
    <property type="evidence" value="ECO:0007669"/>
    <property type="project" value="InterPro"/>
</dbReference>
<dbReference type="CDD" id="cd13565">
    <property type="entry name" value="PBP2_PstS"/>
    <property type="match status" value="1"/>
</dbReference>
<dbReference type="InterPro" id="IPR005673">
    <property type="entry name" value="ABC_phos-bd_PstS"/>
</dbReference>
<feature type="chain" id="PRO_5003021857" description="Phosphate-binding protein" evidence="5">
    <location>
        <begin position="27"/>
        <end position="378"/>
    </location>
</feature>
<dbReference type="PANTHER" id="PTHR42996">
    <property type="entry name" value="PHOSPHATE-BINDING PROTEIN PSTS"/>
    <property type="match status" value="1"/>
</dbReference>
<dbReference type="Pfam" id="PF12849">
    <property type="entry name" value="PBP_like_2"/>
    <property type="match status" value="1"/>
</dbReference>